<evidence type="ECO:0000259" key="4">
    <source>
        <dbReference type="Pfam" id="PF09294"/>
    </source>
</evidence>
<dbReference type="Pfam" id="PF01108">
    <property type="entry name" value="Tissue_fac"/>
    <property type="match status" value="1"/>
</dbReference>
<feature type="domain" description="Interferon/interleukin receptor" evidence="4">
    <location>
        <begin position="189"/>
        <end position="258"/>
    </location>
</feature>
<reference evidence="6" key="2">
    <citation type="submission" date="2025-08" db="UniProtKB">
        <authorList>
            <consortium name="RefSeq"/>
        </authorList>
    </citation>
    <scope>IDENTIFICATION</scope>
    <source>
        <tissue evidence="6">Blood</tissue>
    </source>
</reference>
<dbReference type="Pfam" id="PF09294">
    <property type="entry name" value="Interfer-bind"/>
    <property type="match status" value="1"/>
</dbReference>
<dbReference type="Proteomes" id="UP000221080">
    <property type="component" value="Chromosome 6"/>
</dbReference>
<gene>
    <name evidence="6" type="primary">LOC108267040</name>
</gene>
<dbReference type="PANTHER" id="PTHR20859">
    <property type="entry name" value="INTERFERON/INTERLEUKIN RECEPTOR"/>
    <property type="match status" value="1"/>
</dbReference>
<dbReference type="AlphaFoldDB" id="A0A2D0R754"/>
<accession>A0A2D0R754</accession>
<protein>
    <submittedName>
        <fullName evidence="6">Interferon alpha/beta receptor 1a isoform X1</fullName>
    </submittedName>
</protein>
<proteinExistence type="predicted"/>
<dbReference type="SUPFAM" id="SSF49265">
    <property type="entry name" value="Fibronectin type III"/>
    <property type="match status" value="2"/>
</dbReference>
<dbReference type="GO" id="GO:0004896">
    <property type="term" value="F:cytokine receptor activity"/>
    <property type="evidence" value="ECO:0007669"/>
    <property type="project" value="TreeGrafter"/>
</dbReference>
<keyword evidence="5" id="KW-1185">Reference proteome</keyword>
<evidence type="ECO:0000259" key="3">
    <source>
        <dbReference type="Pfam" id="PF01108"/>
    </source>
</evidence>
<organism evidence="5 6">
    <name type="scientific">Ictalurus punctatus</name>
    <name type="common">Channel catfish</name>
    <name type="synonym">Silurus punctatus</name>
    <dbReference type="NCBI Taxonomy" id="7998"/>
    <lineage>
        <taxon>Eukaryota</taxon>
        <taxon>Metazoa</taxon>
        <taxon>Chordata</taxon>
        <taxon>Craniata</taxon>
        <taxon>Vertebrata</taxon>
        <taxon>Euteleostomi</taxon>
        <taxon>Actinopterygii</taxon>
        <taxon>Neopterygii</taxon>
        <taxon>Teleostei</taxon>
        <taxon>Ostariophysi</taxon>
        <taxon>Siluriformes</taxon>
        <taxon>Ictaluridae</taxon>
        <taxon>Ictalurus</taxon>
    </lineage>
</organism>
<feature type="signal peptide" evidence="2">
    <location>
        <begin position="1"/>
        <end position="22"/>
    </location>
</feature>
<keyword evidence="2" id="KW-0732">Signal</keyword>
<evidence type="ECO:0000313" key="5">
    <source>
        <dbReference type="Proteomes" id="UP000221080"/>
    </source>
</evidence>
<dbReference type="InterPro" id="IPR013783">
    <property type="entry name" value="Ig-like_fold"/>
</dbReference>
<feature type="domain" description="Fibronectin type-III" evidence="3">
    <location>
        <begin position="62"/>
        <end position="154"/>
    </location>
</feature>
<feature type="chain" id="PRO_5012519552" evidence="2">
    <location>
        <begin position="23"/>
        <end position="368"/>
    </location>
</feature>
<reference evidence="5" key="1">
    <citation type="journal article" date="2016" name="Nat. Commun.">
        <title>The channel catfish genome sequence provides insights into the evolution of scale formation in teleosts.</title>
        <authorList>
            <person name="Liu Z."/>
            <person name="Liu S."/>
            <person name="Yao J."/>
            <person name="Bao L."/>
            <person name="Zhang J."/>
            <person name="Li Y."/>
            <person name="Jiang C."/>
            <person name="Sun L."/>
            <person name="Wang R."/>
            <person name="Zhang Y."/>
            <person name="Zhou T."/>
            <person name="Zeng Q."/>
            <person name="Fu Q."/>
            <person name="Gao S."/>
            <person name="Li N."/>
            <person name="Koren S."/>
            <person name="Jiang Y."/>
            <person name="Zimin A."/>
            <person name="Xu P."/>
            <person name="Phillippy A.M."/>
            <person name="Geng X."/>
            <person name="Song L."/>
            <person name="Sun F."/>
            <person name="Li C."/>
            <person name="Wang X."/>
            <person name="Chen A."/>
            <person name="Jin Y."/>
            <person name="Yuan Z."/>
            <person name="Yang Y."/>
            <person name="Tan S."/>
            <person name="Peatman E."/>
            <person name="Lu J."/>
            <person name="Qin Z."/>
            <person name="Dunham R."/>
            <person name="Li Z."/>
            <person name="Sonstegard T."/>
            <person name="Feng J."/>
            <person name="Danzmann R.G."/>
            <person name="Schroeder S."/>
            <person name="Scheffler B."/>
            <person name="Duke M.V."/>
            <person name="Ballard L."/>
            <person name="Kucuktas H."/>
            <person name="Kaltenboeck L."/>
            <person name="Liu H."/>
            <person name="Armbruster J."/>
            <person name="Xie Y."/>
            <person name="Kirby M.L."/>
            <person name="Tian Y."/>
            <person name="Flanagan M.E."/>
            <person name="Mu W."/>
            <person name="Waldbieser G.C."/>
        </authorList>
    </citation>
    <scope>NUCLEOTIDE SEQUENCE [LARGE SCALE GENOMIC DNA]</scope>
    <source>
        <strain evidence="5">SDA103</strain>
    </source>
</reference>
<dbReference type="RefSeq" id="XP_017326414.1">
    <property type="nucleotide sequence ID" value="XM_017470925.3"/>
</dbReference>
<feature type="transmembrane region" description="Helical" evidence="1">
    <location>
        <begin position="263"/>
        <end position="285"/>
    </location>
</feature>
<evidence type="ECO:0000256" key="1">
    <source>
        <dbReference type="SAM" id="Phobius"/>
    </source>
</evidence>
<dbReference type="OrthoDB" id="9944680at2759"/>
<dbReference type="KEGG" id="ipu:108267040"/>
<keyword evidence="1" id="KW-1133">Transmembrane helix</keyword>
<name>A0A2D0R754_ICTPU</name>
<sequence>MSLHLDLKLTLLLIMTGFMAHGGLVVSTFASHCQDQGLMPVALCGHQQSNCTYINFIPDKNVSAFLPCPQNVKMTAIDMNYMLHWDWNYKHLENTVNFTAEYAFQYSEDETEPYKRACECSRESWCNFTCCKLCFSGRYWVRVRADAGPQHSNWTYINFIPDEDVLLSSPSIVNVMADIDVLTLTISKSVMSDQMKLKYRVQYWERRKPEQKHMKVYDSPHAPLISLTSRTEYCVQVSFVSQIYNKSSNYTSPQCVYTKGRPLVWQTILAMLCCILLLGTFLYMCHKFRRNSSVYIIPESILAFSSAPLLLELQEECYTIAHVISPAIPLTHTLKEQEHTPELQALQSICQWNDDSVQDSGFSSGLGS</sequence>
<keyword evidence="1" id="KW-0472">Membrane</keyword>
<dbReference type="GO" id="GO:0005886">
    <property type="term" value="C:plasma membrane"/>
    <property type="evidence" value="ECO:0007669"/>
    <property type="project" value="TreeGrafter"/>
</dbReference>
<dbReference type="InterPro" id="IPR003961">
    <property type="entry name" value="FN3_dom"/>
</dbReference>
<keyword evidence="1" id="KW-0812">Transmembrane</keyword>
<keyword evidence="6" id="KW-0675">Receptor</keyword>
<dbReference type="Gene3D" id="2.60.40.10">
    <property type="entry name" value="Immunoglobulins"/>
    <property type="match status" value="2"/>
</dbReference>
<dbReference type="InterPro" id="IPR036116">
    <property type="entry name" value="FN3_sf"/>
</dbReference>
<dbReference type="PANTHER" id="PTHR20859:SF46">
    <property type="entry name" value="INTERFERON GAMMA RECEPTOR 2"/>
    <property type="match status" value="1"/>
</dbReference>
<evidence type="ECO:0000313" key="6">
    <source>
        <dbReference type="RefSeq" id="XP_017326414.1"/>
    </source>
</evidence>
<dbReference type="InterPro" id="IPR015373">
    <property type="entry name" value="Interferon/interleukin_rcp_dom"/>
</dbReference>
<evidence type="ECO:0000256" key="2">
    <source>
        <dbReference type="SAM" id="SignalP"/>
    </source>
</evidence>
<dbReference type="GeneID" id="108267040"/>
<dbReference type="InterPro" id="IPR050650">
    <property type="entry name" value="Type-II_Cytokine-TF_Rcpt"/>
</dbReference>